<evidence type="ECO:0000313" key="1">
    <source>
        <dbReference type="EMBL" id="PNX65796.1"/>
    </source>
</evidence>
<sequence length="47" mass="5096">MRAILVHNKCIEALKGEARMSASLSAAEKAELNDKAVNAIILCLRDN</sequence>
<reference evidence="1 2" key="2">
    <citation type="journal article" date="2017" name="Front. Plant Sci.">
        <title>Gene Classification and Mining of Molecular Markers Useful in Red Clover (Trifolium pratense) Breeding.</title>
        <authorList>
            <person name="Istvanek J."/>
            <person name="Dluhosova J."/>
            <person name="Dluhos P."/>
            <person name="Patkova L."/>
            <person name="Nedelnik J."/>
            <person name="Repkova J."/>
        </authorList>
    </citation>
    <scope>NUCLEOTIDE SEQUENCE [LARGE SCALE GENOMIC DNA]</scope>
    <source>
        <strain evidence="2">cv. Tatra</strain>
        <tissue evidence="1">Young leaves</tissue>
    </source>
</reference>
<name>A0A2K3KHP2_TRIPR</name>
<dbReference type="EMBL" id="ASHM01185023">
    <property type="protein sequence ID" value="PNX65796.1"/>
    <property type="molecule type" value="Genomic_DNA"/>
</dbReference>
<protein>
    <submittedName>
        <fullName evidence="1">Uncharacterized protein</fullName>
    </submittedName>
</protein>
<dbReference type="AlphaFoldDB" id="A0A2K3KHP2"/>
<proteinExistence type="predicted"/>
<comment type="caution">
    <text evidence="1">The sequence shown here is derived from an EMBL/GenBank/DDBJ whole genome shotgun (WGS) entry which is preliminary data.</text>
</comment>
<gene>
    <name evidence="1" type="ORF">L195_g062777</name>
</gene>
<organism evidence="1 2">
    <name type="scientific">Trifolium pratense</name>
    <name type="common">Red clover</name>
    <dbReference type="NCBI Taxonomy" id="57577"/>
    <lineage>
        <taxon>Eukaryota</taxon>
        <taxon>Viridiplantae</taxon>
        <taxon>Streptophyta</taxon>
        <taxon>Embryophyta</taxon>
        <taxon>Tracheophyta</taxon>
        <taxon>Spermatophyta</taxon>
        <taxon>Magnoliopsida</taxon>
        <taxon>eudicotyledons</taxon>
        <taxon>Gunneridae</taxon>
        <taxon>Pentapetalae</taxon>
        <taxon>rosids</taxon>
        <taxon>fabids</taxon>
        <taxon>Fabales</taxon>
        <taxon>Fabaceae</taxon>
        <taxon>Papilionoideae</taxon>
        <taxon>50 kb inversion clade</taxon>
        <taxon>NPAAA clade</taxon>
        <taxon>Hologalegina</taxon>
        <taxon>IRL clade</taxon>
        <taxon>Trifolieae</taxon>
        <taxon>Trifolium</taxon>
    </lineage>
</organism>
<evidence type="ECO:0000313" key="2">
    <source>
        <dbReference type="Proteomes" id="UP000236291"/>
    </source>
</evidence>
<reference evidence="1 2" key="1">
    <citation type="journal article" date="2014" name="Am. J. Bot.">
        <title>Genome assembly and annotation for red clover (Trifolium pratense; Fabaceae).</title>
        <authorList>
            <person name="Istvanek J."/>
            <person name="Jaros M."/>
            <person name="Krenek A."/>
            <person name="Repkova J."/>
        </authorList>
    </citation>
    <scope>NUCLEOTIDE SEQUENCE [LARGE SCALE GENOMIC DNA]</scope>
    <source>
        <strain evidence="2">cv. Tatra</strain>
        <tissue evidence="1">Young leaves</tissue>
    </source>
</reference>
<dbReference type="Proteomes" id="UP000236291">
    <property type="component" value="Unassembled WGS sequence"/>
</dbReference>
<accession>A0A2K3KHP2</accession>
<feature type="non-terminal residue" evidence="1">
    <location>
        <position position="47"/>
    </location>
</feature>